<evidence type="ECO:0000256" key="6">
    <source>
        <dbReference type="ARBA" id="ARBA00022723"/>
    </source>
</evidence>
<evidence type="ECO:0000256" key="10">
    <source>
        <dbReference type="RuleBase" id="RU003896"/>
    </source>
</evidence>
<dbReference type="InterPro" id="IPR029014">
    <property type="entry name" value="NiFe-Hase_large"/>
</dbReference>
<dbReference type="AlphaFoldDB" id="A0A7C4ATI7"/>
<dbReference type="GO" id="GO:0008901">
    <property type="term" value="F:ferredoxin hydrogenase activity"/>
    <property type="evidence" value="ECO:0007669"/>
    <property type="project" value="InterPro"/>
</dbReference>
<evidence type="ECO:0000256" key="3">
    <source>
        <dbReference type="ARBA" id="ARBA00009292"/>
    </source>
</evidence>
<dbReference type="Gene3D" id="1.10.645.10">
    <property type="entry name" value="Cytochrome-c3 Hydrogenase, chain B"/>
    <property type="match status" value="1"/>
</dbReference>
<dbReference type="PROSITE" id="PS00507">
    <property type="entry name" value="NI_HGENASE_L_1"/>
    <property type="match status" value="1"/>
</dbReference>
<name>A0A7C4ATI7_9BACT</name>
<evidence type="ECO:0000256" key="9">
    <source>
        <dbReference type="PIRSR" id="PIRSR601501-1"/>
    </source>
</evidence>
<feature type="binding site" evidence="9">
    <location>
        <position position="539"/>
    </location>
    <ligand>
        <name>Mg(2+)</name>
        <dbReference type="ChEBI" id="CHEBI:18420"/>
    </ligand>
</feature>
<comment type="subcellular location">
    <subcellularLocation>
        <location evidence="2">Periplasm</location>
    </subcellularLocation>
</comment>
<comment type="caution">
    <text evidence="11">The sequence shown here is derived from an EMBL/GenBank/DDBJ whole genome shotgun (WGS) entry which is preliminary data.</text>
</comment>
<comment type="similarity">
    <text evidence="3 10">Belongs to the [NiFe]/[NiFeSe] hydrogenase large subunit family.</text>
</comment>
<evidence type="ECO:0000256" key="4">
    <source>
        <dbReference type="ARBA" id="ARBA00011771"/>
    </source>
</evidence>
<keyword evidence="5 9" id="KW-0533">Nickel</keyword>
<accession>A0A7C4ATI7</accession>
<comment type="subunit">
    <text evidence="4">Heterodimer of a large and a small subunit.</text>
</comment>
<dbReference type="SUPFAM" id="SSF56762">
    <property type="entry name" value="HydB/Nqo4-like"/>
    <property type="match status" value="1"/>
</dbReference>
<feature type="binding site" evidence="9">
    <location>
        <position position="63"/>
    </location>
    <ligand>
        <name>Ni(2+)</name>
        <dbReference type="ChEBI" id="CHEBI:49786"/>
    </ligand>
</feature>
<sequence length="554" mass="61243">MARVVVDPIPRIEGHLRIEVEIENGKVKDAWSSGTLFRGLEIILQGRDPRDAHLITQRSCGVCTLVHSLASVRAVEDALKITIPPNARIVRNLTHAAQNMHDHSVHFYQLCALDWVDVVSALKADPKKTADLSAGVSGRPQTKKYYEELKGKLKAFVDSGQLGPFANAYWGHPAYKLPPEANLMAVGHYLDNLRQQVLAAQMTAIWGAKNPHLQGHLPGGVTVLEQLNADRISEYLYKLKDQIAFIEEVYIPDVLAVAKFYKDWTKIGGNKNFLAYGDFPESEKEPESFYFPRGIIMDGKLELVKLDPQKITEDVTHSWYENSEPLHPSVGVTKPLSGDALKGAIPDTKSKDGKYSWMKAPRYDGKAMEVGPLAQCLVSYVGGNKEIKETVDGVLKKLEVGPDALFSTIGRIGARAIKCLVNAKICEKWTMELVENLKKGDTKTFTSYKLDESTNGMGMGLNDVARGSLGHWVNIEKGKIKNYQQVVPSTWNLGPTDGKGQKGPVENALIGTPVADPKKPLEILRTVHSFDPCIACAVHVIDPKTNEVYKFRVS</sequence>
<dbReference type="PANTHER" id="PTHR42958">
    <property type="entry name" value="HYDROGENASE-2 LARGE CHAIN"/>
    <property type="match status" value="1"/>
</dbReference>
<dbReference type="InterPro" id="IPR001501">
    <property type="entry name" value="Ni-dep_hyd_lsu"/>
</dbReference>
<feature type="binding site" evidence="9">
    <location>
        <position position="60"/>
    </location>
    <ligand>
        <name>Ni(2+)</name>
        <dbReference type="ChEBI" id="CHEBI:49786"/>
    </ligand>
</feature>
<reference evidence="11" key="1">
    <citation type="journal article" date="2020" name="mSystems">
        <title>Genome- and Community-Level Interaction Insights into Carbon Utilization and Element Cycling Functions of Hydrothermarchaeota in Hydrothermal Sediment.</title>
        <authorList>
            <person name="Zhou Z."/>
            <person name="Liu Y."/>
            <person name="Xu W."/>
            <person name="Pan J."/>
            <person name="Luo Z.H."/>
            <person name="Li M."/>
        </authorList>
    </citation>
    <scope>NUCLEOTIDE SEQUENCE [LARGE SCALE GENOMIC DNA]</scope>
    <source>
        <strain evidence="11">SpSt-769</strain>
    </source>
</reference>
<keyword evidence="9" id="KW-0408">Iron</keyword>
<keyword evidence="9" id="KW-0460">Magnesium</keyword>
<dbReference type="PROSITE" id="PS00508">
    <property type="entry name" value="NI_HGENASE_L_2"/>
    <property type="match status" value="1"/>
</dbReference>
<proteinExistence type="inferred from homology"/>
<gene>
    <name evidence="11" type="ORF">ENV54_11765</name>
</gene>
<feature type="binding site" evidence="9">
    <location>
        <position position="41"/>
    </location>
    <ligand>
        <name>Mg(2+)</name>
        <dbReference type="ChEBI" id="CHEBI:18420"/>
    </ligand>
</feature>
<dbReference type="GO" id="GO:0016151">
    <property type="term" value="F:nickel cation binding"/>
    <property type="evidence" value="ECO:0007669"/>
    <property type="project" value="InterPro"/>
</dbReference>
<evidence type="ECO:0000313" key="11">
    <source>
        <dbReference type="EMBL" id="HGH61959.1"/>
    </source>
</evidence>
<protein>
    <submittedName>
        <fullName evidence="11">Nickel-dependent hydrogenase large subunit</fullName>
    </submittedName>
</protein>
<feature type="binding site" evidence="9">
    <location>
        <position position="63"/>
    </location>
    <ligand>
        <name>Fe cation</name>
        <dbReference type="ChEBI" id="CHEBI:24875"/>
    </ligand>
</feature>
<evidence type="ECO:0000256" key="5">
    <source>
        <dbReference type="ARBA" id="ARBA00022596"/>
    </source>
</evidence>
<dbReference type="GO" id="GO:0042597">
    <property type="term" value="C:periplasmic space"/>
    <property type="evidence" value="ECO:0007669"/>
    <property type="project" value="UniProtKB-SubCell"/>
</dbReference>
<organism evidence="11">
    <name type="scientific">Desulfomonile tiedjei</name>
    <dbReference type="NCBI Taxonomy" id="2358"/>
    <lineage>
        <taxon>Bacteria</taxon>
        <taxon>Pseudomonadati</taxon>
        <taxon>Thermodesulfobacteriota</taxon>
        <taxon>Desulfomonilia</taxon>
        <taxon>Desulfomonilales</taxon>
        <taxon>Desulfomonilaceae</taxon>
        <taxon>Desulfomonile</taxon>
    </lineage>
</organism>
<keyword evidence="7" id="KW-0574">Periplasm</keyword>
<feature type="binding site" evidence="9">
    <location>
        <position position="536"/>
    </location>
    <ligand>
        <name>Fe cation</name>
        <dbReference type="ChEBI" id="CHEBI:24875"/>
    </ligand>
</feature>
<evidence type="ECO:0000256" key="8">
    <source>
        <dbReference type="ARBA" id="ARBA00023002"/>
    </source>
</evidence>
<dbReference type="Pfam" id="PF00374">
    <property type="entry name" value="NiFeSe_Hases"/>
    <property type="match status" value="1"/>
</dbReference>
<evidence type="ECO:0000256" key="1">
    <source>
        <dbReference type="ARBA" id="ARBA00001967"/>
    </source>
</evidence>
<evidence type="ECO:0000256" key="2">
    <source>
        <dbReference type="ARBA" id="ARBA00004418"/>
    </source>
</evidence>
<comment type="cofactor">
    <cofactor evidence="9">
        <name>Fe cation</name>
        <dbReference type="ChEBI" id="CHEBI:24875"/>
    </cofactor>
</comment>
<dbReference type="FunFam" id="1.10.645.10:FF:000002">
    <property type="entry name" value="Hydrogenase 2 large subunit"/>
    <property type="match status" value="1"/>
</dbReference>
<dbReference type="InterPro" id="IPR018194">
    <property type="entry name" value="Ni-dep_hyd_lsu_Ni_BS"/>
</dbReference>
<evidence type="ECO:0000256" key="7">
    <source>
        <dbReference type="ARBA" id="ARBA00022764"/>
    </source>
</evidence>
<dbReference type="PANTHER" id="PTHR42958:SF2">
    <property type="entry name" value="UPTAKE HYDROGENASE LARGE SUBUNIT"/>
    <property type="match status" value="1"/>
</dbReference>
<feature type="binding site" evidence="9">
    <location>
        <position position="533"/>
    </location>
    <ligand>
        <name>Ni(2+)</name>
        <dbReference type="ChEBI" id="CHEBI:49786"/>
    </ligand>
</feature>
<dbReference type="EMBL" id="DTGT01000385">
    <property type="protein sequence ID" value="HGH61959.1"/>
    <property type="molecule type" value="Genomic_DNA"/>
</dbReference>
<keyword evidence="6 9" id="KW-0479">Metal-binding</keyword>
<dbReference type="InterPro" id="IPR050867">
    <property type="entry name" value="NiFe/NiFeSe_hydrgnase_LSU"/>
</dbReference>
<keyword evidence="8 10" id="KW-0560">Oxidoreductase</keyword>
<comment type="cofactor">
    <cofactor evidence="1 9">
        <name>Ni(2+)</name>
        <dbReference type="ChEBI" id="CHEBI:49786"/>
    </cofactor>
</comment>